<protein>
    <submittedName>
        <fullName evidence="2">Uncharacterized protein</fullName>
    </submittedName>
</protein>
<evidence type="ECO:0000313" key="4">
    <source>
        <dbReference type="Proteomes" id="UP001642464"/>
    </source>
</evidence>
<accession>A0ABP0JQU1</accession>
<evidence type="ECO:0000313" key="3">
    <source>
        <dbReference type="EMBL" id="CAK9016873.1"/>
    </source>
</evidence>
<sequence>MAMESDSANEFESLSPSSDSDEPMAAVRGRGAGASLHPPPPANPPVPKAKAKAKAKPKAGPKARPKAAARRRGQSQPDEFHDTILFIDPPFVNVGEWKTAYTDCKGEFFAMKRLGKEGGTSFYRWMKTCMQQKGWH</sequence>
<feature type="compositionally biased region" description="Pro residues" evidence="1">
    <location>
        <begin position="37"/>
        <end position="47"/>
    </location>
</feature>
<evidence type="ECO:0000256" key="1">
    <source>
        <dbReference type="SAM" id="MobiDB-lite"/>
    </source>
</evidence>
<evidence type="ECO:0000313" key="2">
    <source>
        <dbReference type="EMBL" id="CAK9016800.1"/>
    </source>
</evidence>
<dbReference type="EMBL" id="CAXAMM010008258">
    <property type="protein sequence ID" value="CAK9016873.1"/>
    <property type="molecule type" value="Genomic_DNA"/>
</dbReference>
<name>A0ABP0JQU1_9DINO</name>
<dbReference type="EMBL" id="CAXAMM010008225">
    <property type="protein sequence ID" value="CAK9016800.1"/>
    <property type="molecule type" value="Genomic_DNA"/>
</dbReference>
<dbReference type="Proteomes" id="UP001642464">
    <property type="component" value="Unassembled WGS sequence"/>
</dbReference>
<gene>
    <name evidence="2" type="ORF">SCF082_LOCUS13346</name>
    <name evidence="3" type="ORF">SCF082_LOCUS13382</name>
</gene>
<feature type="non-terminal residue" evidence="2">
    <location>
        <position position="136"/>
    </location>
</feature>
<proteinExistence type="predicted"/>
<feature type="region of interest" description="Disordered" evidence="1">
    <location>
        <begin position="1"/>
        <end position="82"/>
    </location>
</feature>
<organism evidence="2 4">
    <name type="scientific">Durusdinium trenchii</name>
    <dbReference type="NCBI Taxonomy" id="1381693"/>
    <lineage>
        <taxon>Eukaryota</taxon>
        <taxon>Sar</taxon>
        <taxon>Alveolata</taxon>
        <taxon>Dinophyceae</taxon>
        <taxon>Suessiales</taxon>
        <taxon>Symbiodiniaceae</taxon>
        <taxon>Durusdinium</taxon>
    </lineage>
</organism>
<reference evidence="2 4" key="1">
    <citation type="submission" date="2024-02" db="EMBL/GenBank/DDBJ databases">
        <authorList>
            <person name="Chen Y."/>
            <person name="Shah S."/>
            <person name="Dougan E. K."/>
            <person name="Thang M."/>
            <person name="Chan C."/>
        </authorList>
    </citation>
    <scope>NUCLEOTIDE SEQUENCE [LARGE SCALE GENOMIC DNA]</scope>
</reference>
<feature type="compositionally biased region" description="Basic residues" evidence="1">
    <location>
        <begin position="49"/>
        <end position="73"/>
    </location>
</feature>
<comment type="caution">
    <text evidence="2">The sequence shown here is derived from an EMBL/GenBank/DDBJ whole genome shotgun (WGS) entry which is preliminary data.</text>
</comment>
<keyword evidence="4" id="KW-1185">Reference proteome</keyword>
<feature type="compositionally biased region" description="Polar residues" evidence="1">
    <location>
        <begin position="1"/>
        <end position="10"/>
    </location>
</feature>